<evidence type="ECO:0000256" key="10">
    <source>
        <dbReference type="SAM" id="SignalP"/>
    </source>
</evidence>
<feature type="active site" description="Charge relay system" evidence="9">
    <location>
        <position position="301"/>
    </location>
</feature>
<feature type="chain" id="PRO_5040792925" description="Peptidase S53 domain-containing protein" evidence="10">
    <location>
        <begin position="19"/>
        <end position="635"/>
    </location>
</feature>
<dbReference type="GO" id="GO:0006508">
    <property type="term" value="P:proteolysis"/>
    <property type="evidence" value="ECO:0007669"/>
    <property type="project" value="UniProtKB-KW"/>
</dbReference>
<name>A0A9W4J4H2_9EURO</name>
<gene>
    <name evidence="12" type="ORF">PSALAMII_LOCUS5610</name>
</gene>
<dbReference type="CDD" id="cd11377">
    <property type="entry name" value="Pro-peptidase_S53"/>
    <property type="match status" value="1"/>
</dbReference>
<comment type="cofactor">
    <cofactor evidence="9">
        <name>Ca(2+)</name>
        <dbReference type="ChEBI" id="CHEBI:29108"/>
    </cofactor>
    <text evidence="9">Binds 1 Ca(2+) ion per subunit.</text>
</comment>
<feature type="domain" description="Peptidase S53" evidence="11">
    <location>
        <begin position="225"/>
        <end position="635"/>
    </location>
</feature>
<reference evidence="12" key="1">
    <citation type="submission" date="2021-07" db="EMBL/GenBank/DDBJ databases">
        <authorList>
            <person name="Branca A.L. A."/>
        </authorList>
    </citation>
    <scope>NUCLEOTIDE SEQUENCE</scope>
</reference>
<evidence type="ECO:0000259" key="11">
    <source>
        <dbReference type="PROSITE" id="PS51695"/>
    </source>
</evidence>
<keyword evidence="6 9" id="KW-0720">Serine protease</keyword>
<feature type="binding site" evidence="9">
    <location>
        <position position="613"/>
    </location>
    <ligand>
        <name>Ca(2+)</name>
        <dbReference type="ChEBI" id="CHEBI:29108"/>
    </ligand>
</feature>
<comment type="caution">
    <text evidence="12">The sequence shown here is derived from an EMBL/GenBank/DDBJ whole genome shotgun (WGS) entry which is preliminary data.</text>
</comment>
<dbReference type="PANTHER" id="PTHR14218:SF19">
    <property type="entry name" value="SERINE PROTEASE AORO, PUTATIVE (AFU_ORTHOLOGUE AFUA_6G10250)-RELATED"/>
    <property type="match status" value="1"/>
</dbReference>
<keyword evidence="7 9" id="KW-0106">Calcium</keyword>
<dbReference type="GO" id="GO:0008240">
    <property type="term" value="F:tripeptidyl-peptidase activity"/>
    <property type="evidence" value="ECO:0007669"/>
    <property type="project" value="TreeGrafter"/>
</dbReference>
<dbReference type="OrthoDB" id="409122at2759"/>
<keyword evidence="4 10" id="KW-0732">Signal</keyword>
<dbReference type="PROSITE" id="PS51695">
    <property type="entry name" value="SEDOLISIN"/>
    <property type="match status" value="1"/>
</dbReference>
<feature type="active site" description="Charge relay system" evidence="9">
    <location>
        <position position="553"/>
    </location>
</feature>
<sequence length="635" mass="69878">MITFYLFLLWALAIIGLAAPASPHYQVHERREYIPDSWNEIQRLDGTTPLPVRIGLTQSNLDHGHDLLMEMSDPNSNRYGQHFSLGEMHDFFAPADTSVDAVRSWLESAGIASNRISQSANKQWIQFDSDAEEMESLLHTEYYIYSQSDTGRSHVACQEYHVPTSVRDHIDYITPGIAMREVAGVHQSSQKHVKRGFESKPPIIEPLPLRLEDLIANSSGWCSLSVSPRCIQEMYNIPPGHSATKGNELGIIEFMGDVYSEEDLDMFFATFYPQIPTGTYPIQKPVDGGEAPVPVLDAGPESDLDLLMAYPIIWPQKLIVFQTDDMAYEKNYTFYGFLNTFLDAIDGSYCSEVSPWDPPYPDPRPGGYNGTLQCGVYEPPTVISISYIEDEEALPVAYLRRQCAEFMKLGTMGVSVLVASGDFGVGGCRGPNHNAFDPLWPAACPYLTAVGMTEIPFGVSHKAHKEQAATRLASGGGFSNVFKAPDYQTQAVADYFSRANLSYPYYETVDSISIGANGGVYNRIGRGYPDVAAVGERMLVYHRGVPKGMGGSSASTPIFAAILTRINEERLAVGKSTVGFVNPVLYAHPEAFFDVTVGDNPGCLNMSFPTAVGWDPVTGMGTPNYPALLEVFMST</sequence>
<evidence type="ECO:0000256" key="4">
    <source>
        <dbReference type="ARBA" id="ARBA00022729"/>
    </source>
</evidence>
<keyword evidence="2 9" id="KW-0645">Protease</keyword>
<evidence type="ECO:0000256" key="2">
    <source>
        <dbReference type="ARBA" id="ARBA00022670"/>
    </source>
</evidence>
<evidence type="ECO:0000256" key="8">
    <source>
        <dbReference type="ARBA" id="ARBA00023145"/>
    </source>
</evidence>
<evidence type="ECO:0000256" key="3">
    <source>
        <dbReference type="ARBA" id="ARBA00022723"/>
    </source>
</evidence>
<protein>
    <recommendedName>
        <fullName evidence="11">Peptidase S53 domain-containing protein</fullName>
    </recommendedName>
</protein>
<dbReference type="InterPro" id="IPR050819">
    <property type="entry name" value="Tripeptidyl-peptidase_I"/>
</dbReference>
<dbReference type="SMART" id="SM00944">
    <property type="entry name" value="Pro-kuma_activ"/>
    <property type="match status" value="1"/>
</dbReference>
<feature type="binding site" evidence="9">
    <location>
        <position position="615"/>
    </location>
    <ligand>
        <name>Ca(2+)</name>
        <dbReference type="ChEBI" id="CHEBI:29108"/>
    </ligand>
</feature>
<dbReference type="GO" id="GO:0046872">
    <property type="term" value="F:metal ion binding"/>
    <property type="evidence" value="ECO:0007669"/>
    <property type="project" value="UniProtKB-UniRule"/>
</dbReference>
<feature type="binding site" evidence="9">
    <location>
        <position position="594"/>
    </location>
    <ligand>
        <name>Ca(2+)</name>
        <dbReference type="ChEBI" id="CHEBI:29108"/>
    </ligand>
</feature>
<evidence type="ECO:0000256" key="6">
    <source>
        <dbReference type="ARBA" id="ARBA00022825"/>
    </source>
</evidence>
<dbReference type="AlphaFoldDB" id="A0A9W4J4H2"/>
<dbReference type="SUPFAM" id="SSF52743">
    <property type="entry name" value="Subtilisin-like"/>
    <property type="match status" value="1"/>
</dbReference>
<organism evidence="12 13">
    <name type="scientific">Penicillium salamii</name>
    <dbReference type="NCBI Taxonomy" id="1612424"/>
    <lineage>
        <taxon>Eukaryota</taxon>
        <taxon>Fungi</taxon>
        <taxon>Dikarya</taxon>
        <taxon>Ascomycota</taxon>
        <taxon>Pezizomycotina</taxon>
        <taxon>Eurotiomycetes</taxon>
        <taxon>Eurotiomycetidae</taxon>
        <taxon>Eurotiales</taxon>
        <taxon>Aspergillaceae</taxon>
        <taxon>Penicillium</taxon>
    </lineage>
</organism>
<evidence type="ECO:0000256" key="1">
    <source>
        <dbReference type="ARBA" id="ARBA00004239"/>
    </source>
</evidence>
<dbReference type="InterPro" id="IPR036852">
    <property type="entry name" value="Peptidase_S8/S53_dom_sf"/>
</dbReference>
<comment type="subcellular location">
    <subcellularLocation>
        <location evidence="1">Secreted</location>
        <location evidence="1">Extracellular space</location>
    </subcellularLocation>
</comment>
<keyword evidence="5 9" id="KW-0378">Hydrolase</keyword>
<dbReference type="GO" id="GO:0005576">
    <property type="term" value="C:extracellular region"/>
    <property type="evidence" value="ECO:0007669"/>
    <property type="project" value="UniProtKB-SubCell"/>
</dbReference>
<dbReference type="CDD" id="cd04056">
    <property type="entry name" value="Peptidases_S53"/>
    <property type="match status" value="1"/>
</dbReference>
<dbReference type="Pfam" id="PF09286">
    <property type="entry name" value="Pro-kuma_activ"/>
    <property type="match status" value="1"/>
</dbReference>
<evidence type="ECO:0000313" key="12">
    <source>
        <dbReference type="EMBL" id="CAG8377162.1"/>
    </source>
</evidence>
<feature type="signal peptide" evidence="10">
    <location>
        <begin position="1"/>
        <end position="18"/>
    </location>
</feature>
<evidence type="ECO:0000256" key="7">
    <source>
        <dbReference type="ARBA" id="ARBA00022837"/>
    </source>
</evidence>
<evidence type="ECO:0000313" key="13">
    <source>
        <dbReference type="Proteomes" id="UP001152646"/>
    </source>
</evidence>
<evidence type="ECO:0000256" key="9">
    <source>
        <dbReference type="PROSITE-ProRule" id="PRU01032"/>
    </source>
</evidence>
<evidence type="ECO:0000256" key="5">
    <source>
        <dbReference type="ARBA" id="ARBA00022801"/>
    </source>
</evidence>
<keyword evidence="3 9" id="KW-0479">Metal-binding</keyword>
<proteinExistence type="predicted"/>
<dbReference type="Gene3D" id="3.40.50.200">
    <property type="entry name" value="Peptidase S8/S53 domain"/>
    <property type="match status" value="1"/>
</dbReference>
<keyword evidence="8" id="KW-0865">Zymogen</keyword>
<feature type="binding site" evidence="9">
    <location>
        <position position="595"/>
    </location>
    <ligand>
        <name>Ca(2+)</name>
        <dbReference type="ChEBI" id="CHEBI:29108"/>
    </ligand>
</feature>
<dbReference type="SUPFAM" id="SSF54897">
    <property type="entry name" value="Protease propeptides/inhibitors"/>
    <property type="match status" value="1"/>
</dbReference>
<dbReference type="EMBL" id="CAJVPA010000184">
    <property type="protein sequence ID" value="CAG8377162.1"/>
    <property type="molecule type" value="Genomic_DNA"/>
</dbReference>
<dbReference type="Proteomes" id="UP001152646">
    <property type="component" value="Unassembled WGS sequence"/>
</dbReference>
<feature type="active site" description="Charge relay system" evidence="9">
    <location>
        <position position="305"/>
    </location>
</feature>
<dbReference type="InterPro" id="IPR030400">
    <property type="entry name" value="Sedolisin_dom"/>
</dbReference>
<accession>A0A9W4J4H2</accession>
<dbReference type="GO" id="GO:0004252">
    <property type="term" value="F:serine-type endopeptidase activity"/>
    <property type="evidence" value="ECO:0007669"/>
    <property type="project" value="UniProtKB-UniRule"/>
</dbReference>
<dbReference type="InterPro" id="IPR015366">
    <property type="entry name" value="S53_propep"/>
</dbReference>
<dbReference type="PANTHER" id="PTHR14218">
    <property type="entry name" value="PROTEASE S8 TRIPEPTIDYL PEPTIDASE I CLN2"/>
    <property type="match status" value="1"/>
</dbReference>